<evidence type="ECO:0000313" key="4">
    <source>
        <dbReference type="Proteomes" id="UP000708208"/>
    </source>
</evidence>
<dbReference type="InterPro" id="IPR000727">
    <property type="entry name" value="T_SNARE_dom"/>
</dbReference>
<dbReference type="Proteomes" id="UP000708208">
    <property type="component" value="Unassembled WGS sequence"/>
</dbReference>
<keyword evidence="1" id="KW-0175">Coiled coil</keyword>
<gene>
    <name evidence="3" type="ORF">AFUS01_LOCUS26076</name>
</gene>
<name>A0A8J2KF96_9HEXA</name>
<accession>A0A8J2KF96</accession>
<dbReference type="PANTHER" id="PTHR19305:SF14">
    <property type="entry name" value="SYNAPTOSOMAL-ASSOCIATED PROTEIN-RELATED"/>
    <property type="match status" value="1"/>
</dbReference>
<dbReference type="GO" id="GO:0098793">
    <property type="term" value="C:presynapse"/>
    <property type="evidence" value="ECO:0007669"/>
    <property type="project" value="GOC"/>
</dbReference>
<dbReference type="GO" id="GO:0005886">
    <property type="term" value="C:plasma membrane"/>
    <property type="evidence" value="ECO:0007669"/>
    <property type="project" value="TreeGrafter"/>
</dbReference>
<keyword evidence="4" id="KW-1185">Reference proteome</keyword>
<dbReference type="GO" id="GO:0005484">
    <property type="term" value="F:SNAP receptor activity"/>
    <property type="evidence" value="ECO:0007669"/>
    <property type="project" value="TreeGrafter"/>
</dbReference>
<dbReference type="SMART" id="SM00397">
    <property type="entry name" value="t_SNARE"/>
    <property type="match status" value="1"/>
</dbReference>
<dbReference type="GO" id="GO:0031201">
    <property type="term" value="C:SNARE complex"/>
    <property type="evidence" value="ECO:0007669"/>
    <property type="project" value="TreeGrafter"/>
</dbReference>
<dbReference type="PROSITE" id="PS50192">
    <property type="entry name" value="T_SNARE"/>
    <property type="match status" value="1"/>
</dbReference>
<feature type="non-terminal residue" evidence="3">
    <location>
        <position position="1"/>
    </location>
</feature>
<dbReference type="GO" id="GO:0016082">
    <property type="term" value="P:synaptic vesicle priming"/>
    <property type="evidence" value="ECO:0007669"/>
    <property type="project" value="TreeGrafter"/>
</dbReference>
<dbReference type="AlphaFoldDB" id="A0A8J2KF96"/>
<comment type="caution">
    <text evidence="3">The sequence shown here is derived from an EMBL/GenBank/DDBJ whole genome shotgun (WGS) entry which is preliminary data.</text>
</comment>
<protein>
    <recommendedName>
        <fullName evidence="2">t-SNARE coiled-coil homology domain-containing protein</fullName>
    </recommendedName>
</protein>
<dbReference type="OrthoDB" id="19261at2759"/>
<evidence type="ECO:0000259" key="2">
    <source>
        <dbReference type="PROSITE" id="PS50192"/>
    </source>
</evidence>
<organism evidence="3 4">
    <name type="scientific">Allacma fusca</name>
    <dbReference type="NCBI Taxonomy" id="39272"/>
    <lineage>
        <taxon>Eukaryota</taxon>
        <taxon>Metazoa</taxon>
        <taxon>Ecdysozoa</taxon>
        <taxon>Arthropoda</taxon>
        <taxon>Hexapoda</taxon>
        <taxon>Collembola</taxon>
        <taxon>Symphypleona</taxon>
        <taxon>Sminthuridae</taxon>
        <taxon>Allacma</taxon>
    </lineage>
</organism>
<dbReference type="PANTHER" id="PTHR19305">
    <property type="entry name" value="SYNAPTOSOMAL ASSOCIATED PROTEIN"/>
    <property type="match status" value="1"/>
</dbReference>
<evidence type="ECO:0000256" key="1">
    <source>
        <dbReference type="SAM" id="Coils"/>
    </source>
</evidence>
<proteinExistence type="predicted"/>
<feature type="domain" description="T-SNARE coiled-coil homology" evidence="2">
    <location>
        <begin position="4"/>
        <end position="66"/>
    </location>
</feature>
<feature type="coiled-coil region" evidence="1">
    <location>
        <begin position="35"/>
        <end position="62"/>
    </location>
</feature>
<dbReference type="GO" id="GO:0019905">
    <property type="term" value="F:syntaxin binding"/>
    <property type="evidence" value="ECO:0007669"/>
    <property type="project" value="TreeGrafter"/>
</dbReference>
<dbReference type="GO" id="GO:0031629">
    <property type="term" value="P:synaptic vesicle fusion to presynaptic active zone membrane"/>
    <property type="evidence" value="ECO:0007669"/>
    <property type="project" value="TreeGrafter"/>
</dbReference>
<sequence length="70" mass="7720">ITNDAREDEMDSNLGQVATMVDNLRNMAIDIGGEIETTNCQLDNLEKQVESNELQVNIANQRAGQILKSS</sequence>
<reference evidence="3" key="1">
    <citation type="submission" date="2021-06" db="EMBL/GenBank/DDBJ databases">
        <authorList>
            <person name="Hodson N. C."/>
            <person name="Mongue J. A."/>
            <person name="Jaron S. K."/>
        </authorList>
    </citation>
    <scope>NUCLEOTIDE SEQUENCE</scope>
</reference>
<evidence type="ECO:0000313" key="3">
    <source>
        <dbReference type="EMBL" id="CAG7815392.1"/>
    </source>
</evidence>
<dbReference type="EMBL" id="CAJVCH010343219">
    <property type="protein sequence ID" value="CAG7815392.1"/>
    <property type="molecule type" value="Genomic_DNA"/>
</dbReference>